<name>A0AB32VLD9_THECC</name>
<dbReference type="GO" id="GO:0016787">
    <property type="term" value="F:hydrolase activity"/>
    <property type="evidence" value="ECO:0007669"/>
    <property type="project" value="UniProtKB-KW"/>
</dbReference>
<feature type="domain" description="AB hydrolase-1" evidence="2">
    <location>
        <begin position="23"/>
        <end position="261"/>
    </location>
</feature>
<evidence type="ECO:0000259" key="2">
    <source>
        <dbReference type="Pfam" id="PF00561"/>
    </source>
</evidence>
<organism evidence="3 4">
    <name type="scientific">Theobroma cacao</name>
    <name type="common">Cacao</name>
    <name type="synonym">Cocoa</name>
    <dbReference type="NCBI Taxonomy" id="3641"/>
    <lineage>
        <taxon>Eukaryota</taxon>
        <taxon>Viridiplantae</taxon>
        <taxon>Streptophyta</taxon>
        <taxon>Embryophyta</taxon>
        <taxon>Tracheophyta</taxon>
        <taxon>Spermatophyta</taxon>
        <taxon>Magnoliopsida</taxon>
        <taxon>eudicotyledons</taxon>
        <taxon>Gunneridae</taxon>
        <taxon>Pentapetalae</taxon>
        <taxon>rosids</taxon>
        <taxon>malvids</taxon>
        <taxon>Malvales</taxon>
        <taxon>Malvaceae</taxon>
        <taxon>Byttnerioideae</taxon>
        <taxon>Theobroma</taxon>
    </lineage>
</organism>
<evidence type="ECO:0000256" key="1">
    <source>
        <dbReference type="ARBA" id="ARBA00022801"/>
    </source>
</evidence>
<dbReference type="GeneID" id="18611061"/>
<dbReference type="InterPro" id="IPR045889">
    <property type="entry name" value="MES/HNL"/>
</dbReference>
<evidence type="ECO:0000313" key="4">
    <source>
        <dbReference type="RefSeq" id="XP_007047143.2"/>
    </source>
</evidence>
<dbReference type="InterPro" id="IPR029058">
    <property type="entry name" value="AB_hydrolase_fold"/>
</dbReference>
<proteinExistence type="predicted"/>
<dbReference type="Pfam" id="PF00561">
    <property type="entry name" value="Abhydrolase_1"/>
    <property type="match status" value="1"/>
</dbReference>
<dbReference type="RefSeq" id="XP_007047143.2">
    <property type="nucleotide sequence ID" value="XM_007047081.2"/>
</dbReference>
<dbReference type="PANTHER" id="PTHR10992:SF1083">
    <property type="entry name" value="METHYLESTERASE 1"/>
    <property type="match status" value="1"/>
</dbReference>
<gene>
    <name evidence="4" type="primary">LOC18611061</name>
</gene>
<keyword evidence="1" id="KW-0378">Hydrolase</keyword>
<reference evidence="4" key="2">
    <citation type="submission" date="2025-08" db="UniProtKB">
        <authorList>
            <consortium name="RefSeq"/>
        </authorList>
    </citation>
    <scope>IDENTIFICATION</scope>
</reference>
<dbReference type="Proteomes" id="UP000694886">
    <property type="component" value="Chromosome 1"/>
</dbReference>
<dbReference type="Gene3D" id="3.40.50.1820">
    <property type="entry name" value="alpha/beta hydrolase"/>
    <property type="match status" value="1"/>
</dbReference>
<protein>
    <submittedName>
        <fullName evidence="4">Methylesterase 1</fullName>
    </submittedName>
</protein>
<reference evidence="3" key="1">
    <citation type="journal article" date="1997" name="Nucleic Acids Res.">
        <title>tRNAscan-SE: a program for improved detection of transfer RNA genes in genomic sequence.</title>
        <authorList>
            <person name="Lowe T.M."/>
            <person name="Eddy S.R."/>
        </authorList>
    </citation>
    <scope>NUCLEOTIDE SEQUENCE [LARGE SCALE GENOMIC DNA]</scope>
    <source>
        <strain evidence="3">r\B97-61/B2</strain>
    </source>
</reference>
<evidence type="ECO:0000313" key="3">
    <source>
        <dbReference type="Proteomes" id="UP000694886"/>
    </source>
</evidence>
<dbReference type="Gramene" id="Tc01v2_t004260.1">
    <property type="protein sequence ID" value="Tc01v2_p004260.1"/>
    <property type="gene ID" value="Tc01v2_g004260"/>
</dbReference>
<sequence length="268" mass="29907">MQWTFLGYNGYGKQKKISWRAKHFVLVHGLGHGAWFWYKLKPLVESAGHRVTTVELAASGINMEAIQDVGTFHKYTKPLLELLASNPPIEKVIVGVQSLGAVNLALAMDEFPHKISVGVFLTAVMPDTTHQPSYVIDKSLAEFPQDMLLDNQFATIDSPENPFTITLWAWGPKFLASNLHQLSPVEDLVLAKALVRPGSLFVSDLSKADKFSDEGYGCVPRVYVVCNEDKVIKEKTQRWMIENFEINDVIEIKDADHIGNVLKATGIL</sequence>
<dbReference type="PANTHER" id="PTHR10992">
    <property type="entry name" value="METHYLESTERASE FAMILY MEMBER"/>
    <property type="match status" value="1"/>
</dbReference>
<dbReference type="SUPFAM" id="SSF53474">
    <property type="entry name" value="alpha/beta-Hydrolases"/>
    <property type="match status" value="1"/>
</dbReference>
<accession>A0AB32VLD9</accession>
<dbReference type="KEGG" id="tcc:18611061"/>
<dbReference type="AlphaFoldDB" id="A0AB32VLD9"/>
<dbReference type="FunFam" id="3.40.50.1820:FF:000051">
    <property type="entry name" value="(S)-hydroxynitrile lyase"/>
    <property type="match status" value="1"/>
</dbReference>
<dbReference type="InterPro" id="IPR000073">
    <property type="entry name" value="AB_hydrolase_1"/>
</dbReference>